<dbReference type="InterPro" id="IPR002123">
    <property type="entry name" value="Plipid/glycerol_acylTrfase"/>
</dbReference>
<dbReference type="PANTHER" id="PTHR10434:SF66">
    <property type="entry name" value="PHOSPHOLIPID_GLYCEROL ACYLTRANSFERASE DOMAIN-CONTAINING PROTEIN"/>
    <property type="match status" value="1"/>
</dbReference>
<dbReference type="AlphaFoldDB" id="A0A7W4IYU7"/>
<sequence length="256" mass="27672">MIFVRACLFNLYFVLLTVVMGIAAMPIRLFARRLALPYAKLWTRLSVAGLCHICGIRVVVTGREHLPAGPCLLASQHQSAFDTLVWMNLVDRPAYVMKEELTRIPLVGPMLLLAGMIPVRRADGARALRALLTATGQAAANGRQIVIFPEGTRTQAGETRRLHPGIVAMATHTGLPIIPVATDSGLRWSRNAFVKRPGPIHIAIGPALPADVGKARILSEITARWQESSSRFGRIEGAEKPVDNSVGSQTGHPAGL</sequence>
<evidence type="ECO:0000256" key="3">
    <source>
        <dbReference type="ARBA" id="ARBA00023315"/>
    </source>
</evidence>
<keyword evidence="5" id="KW-0472">Membrane</keyword>
<evidence type="ECO:0000256" key="5">
    <source>
        <dbReference type="SAM" id="Phobius"/>
    </source>
</evidence>
<keyword evidence="5" id="KW-1133">Transmembrane helix</keyword>
<evidence type="ECO:0000256" key="4">
    <source>
        <dbReference type="SAM" id="MobiDB-lite"/>
    </source>
</evidence>
<keyword evidence="5" id="KW-0812">Transmembrane</keyword>
<feature type="transmembrane region" description="Helical" evidence="5">
    <location>
        <begin position="12"/>
        <end position="30"/>
    </location>
</feature>
<dbReference type="RefSeq" id="WP_182978143.1">
    <property type="nucleotide sequence ID" value="NZ_BAABGB010000027.1"/>
</dbReference>
<name>A0A7W4IYU7_9PROT</name>
<feature type="compositionally biased region" description="Basic and acidic residues" evidence="4">
    <location>
        <begin position="233"/>
        <end position="242"/>
    </location>
</feature>
<feature type="domain" description="Phospholipid/glycerol acyltransferase" evidence="6">
    <location>
        <begin position="71"/>
        <end position="185"/>
    </location>
</feature>
<dbReference type="Proteomes" id="UP000577891">
    <property type="component" value="Unassembled WGS sequence"/>
</dbReference>
<comment type="caution">
    <text evidence="7">The sequence shown here is derived from an EMBL/GenBank/DDBJ whole genome shotgun (WGS) entry which is preliminary data.</text>
</comment>
<gene>
    <name evidence="7" type="ORF">HLH35_05305</name>
</gene>
<dbReference type="GO" id="GO:0006654">
    <property type="term" value="P:phosphatidic acid biosynthetic process"/>
    <property type="evidence" value="ECO:0007669"/>
    <property type="project" value="TreeGrafter"/>
</dbReference>
<dbReference type="PANTHER" id="PTHR10434">
    <property type="entry name" value="1-ACYL-SN-GLYCEROL-3-PHOSPHATE ACYLTRANSFERASE"/>
    <property type="match status" value="1"/>
</dbReference>
<proteinExistence type="predicted"/>
<keyword evidence="3 7" id="KW-0012">Acyltransferase</keyword>
<evidence type="ECO:0000259" key="6">
    <source>
        <dbReference type="SMART" id="SM00563"/>
    </source>
</evidence>
<dbReference type="SMART" id="SM00563">
    <property type="entry name" value="PlsC"/>
    <property type="match status" value="1"/>
</dbReference>
<evidence type="ECO:0000313" key="8">
    <source>
        <dbReference type="Proteomes" id="UP000577891"/>
    </source>
</evidence>
<evidence type="ECO:0000256" key="2">
    <source>
        <dbReference type="ARBA" id="ARBA00022679"/>
    </source>
</evidence>
<protein>
    <submittedName>
        <fullName evidence="7">1-acyl-sn-glycerol-3-phosphate acyltransferase</fullName>
    </submittedName>
</protein>
<dbReference type="GO" id="GO:0003841">
    <property type="term" value="F:1-acylglycerol-3-phosphate O-acyltransferase activity"/>
    <property type="evidence" value="ECO:0007669"/>
    <property type="project" value="TreeGrafter"/>
</dbReference>
<organism evidence="7 8">
    <name type="scientific">Gluconacetobacter asukensis</name>
    <dbReference type="NCBI Taxonomy" id="1017181"/>
    <lineage>
        <taxon>Bacteria</taxon>
        <taxon>Pseudomonadati</taxon>
        <taxon>Pseudomonadota</taxon>
        <taxon>Alphaproteobacteria</taxon>
        <taxon>Acetobacterales</taxon>
        <taxon>Acetobacteraceae</taxon>
        <taxon>Gluconacetobacter</taxon>
    </lineage>
</organism>
<comment type="pathway">
    <text evidence="1">Lipid metabolism.</text>
</comment>
<dbReference type="Pfam" id="PF01553">
    <property type="entry name" value="Acyltransferase"/>
    <property type="match status" value="1"/>
</dbReference>
<reference evidence="7 8" key="1">
    <citation type="submission" date="2020-04" db="EMBL/GenBank/DDBJ databases">
        <title>Description of novel Gluconacetobacter.</title>
        <authorList>
            <person name="Sombolestani A."/>
        </authorList>
    </citation>
    <scope>NUCLEOTIDE SEQUENCE [LARGE SCALE GENOMIC DNA]</scope>
    <source>
        <strain evidence="7 8">LMG 27724</strain>
    </source>
</reference>
<keyword evidence="2 7" id="KW-0808">Transferase</keyword>
<evidence type="ECO:0000256" key="1">
    <source>
        <dbReference type="ARBA" id="ARBA00005189"/>
    </source>
</evidence>
<feature type="region of interest" description="Disordered" evidence="4">
    <location>
        <begin position="229"/>
        <end position="256"/>
    </location>
</feature>
<dbReference type="CDD" id="cd07989">
    <property type="entry name" value="LPLAT_AGPAT-like"/>
    <property type="match status" value="1"/>
</dbReference>
<dbReference type="EMBL" id="JABEQE010000003">
    <property type="protein sequence ID" value="MBB2171541.1"/>
    <property type="molecule type" value="Genomic_DNA"/>
</dbReference>
<evidence type="ECO:0000313" key="7">
    <source>
        <dbReference type="EMBL" id="MBB2171541.1"/>
    </source>
</evidence>
<accession>A0A7W4IYU7</accession>
<dbReference type="SUPFAM" id="SSF69593">
    <property type="entry name" value="Glycerol-3-phosphate (1)-acyltransferase"/>
    <property type="match status" value="1"/>
</dbReference>
<feature type="compositionally biased region" description="Polar residues" evidence="4">
    <location>
        <begin position="245"/>
        <end position="256"/>
    </location>
</feature>
<keyword evidence="8" id="KW-1185">Reference proteome</keyword>